<evidence type="ECO:0000313" key="3">
    <source>
        <dbReference type="Proteomes" id="UP000256964"/>
    </source>
</evidence>
<evidence type="ECO:0000259" key="1">
    <source>
        <dbReference type="PROSITE" id="PS50097"/>
    </source>
</evidence>
<dbReference type="Gene3D" id="3.30.710.10">
    <property type="entry name" value="Potassium Channel Kv1.1, Chain A"/>
    <property type="match status" value="1"/>
</dbReference>
<reference evidence="2 3" key="1">
    <citation type="journal article" date="2018" name="Biotechnol. Biofuels">
        <title>Integrative visual omics of the white-rot fungus Polyporus brumalis exposes the biotechnological potential of its oxidative enzymes for delignifying raw plant biomass.</title>
        <authorList>
            <person name="Miyauchi S."/>
            <person name="Rancon A."/>
            <person name="Drula E."/>
            <person name="Hage H."/>
            <person name="Chaduli D."/>
            <person name="Favel A."/>
            <person name="Grisel S."/>
            <person name="Henrissat B."/>
            <person name="Herpoel-Gimbert I."/>
            <person name="Ruiz-Duenas F.J."/>
            <person name="Chevret D."/>
            <person name="Hainaut M."/>
            <person name="Lin J."/>
            <person name="Wang M."/>
            <person name="Pangilinan J."/>
            <person name="Lipzen A."/>
            <person name="Lesage-Meessen L."/>
            <person name="Navarro D."/>
            <person name="Riley R."/>
            <person name="Grigoriev I.V."/>
            <person name="Zhou S."/>
            <person name="Raouche S."/>
            <person name="Rosso M.N."/>
        </authorList>
    </citation>
    <scope>NUCLEOTIDE SEQUENCE [LARGE SCALE GENOMIC DNA]</scope>
    <source>
        <strain evidence="2 3">BRFM 1820</strain>
    </source>
</reference>
<sequence length="338" mass="37882">MSTESHDPTKDTDLWLEDGNIVIVAQDAAFRVHRGLLSRHSEVFGGLFALAQPDAQDAVELCDGCPVVRIPDSAHDFRHLLHALYDGLSSMESVEEPTKYSMYAALARLGDKYGLPHIFTAAIKWLSTIFTDTYTAWHDLWTEHGNTIQIMSDRGVNPFEAANLFRITGQERMRPTALFMCSQLDVPVLLEGLPRADGLVEVLSRDDLQRCLEARIRFTAEMTTFLHVFYFVHTARSATSCPRLGSCAQAFAPEREAHRSYTLGANKSYYQNPFKISISMCWKITDSKCLSGALCELCATHLLELAQDLARSHWDALPVIMGLEDCNYSWEKAPVSVS</sequence>
<accession>A0A371DF55</accession>
<dbReference type="CDD" id="cd18186">
    <property type="entry name" value="BTB_POZ_ZBTB_KLHL-like"/>
    <property type="match status" value="1"/>
</dbReference>
<dbReference type="SMART" id="SM00225">
    <property type="entry name" value="BTB"/>
    <property type="match status" value="1"/>
</dbReference>
<dbReference type="InterPro" id="IPR011333">
    <property type="entry name" value="SKP1/BTB/POZ_sf"/>
</dbReference>
<protein>
    <recommendedName>
        <fullName evidence="1">BTB domain-containing protein</fullName>
    </recommendedName>
</protein>
<proteinExistence type="predicted"/>
<dbReference type="InterPro" id="IPR000210">
    <property type="entry name" value="BTB/POZ_dom"/>
</dbReference>
<evidence type="ECO:0000313" key="2">
    <source>
        <dbReference type="EMBL" id="RDX51179.1"/>
    </source>
</evidence>
<organism evidence="2 3">
    <name type="scientific">Lentinus brumalis</name>
    <dbReference type="NCBI Taxonomy" id="2498619"/>
    <lineage>
        <taxon>Eukaryota</taxon>
        <taxon>Fungi</taxon>
        <taxon>Dikarya</taxon>
        <taxon>Basidiomycota</taxon>
        <taxon>Agaricomycotina</taxon>
        <taxon>Agaricomycetes</taxon>
        <taxon>Polyporales</taxon>
        <taxon>Polyporaceae</taxon>
        <taxon>Lentinus</taxon>
    </lineage>
</organism>
<dbReference type="PROSITE" id="PS50097">
    <property type="entry name" value="BTB"/>
    <property type="match status" value="1"/>
</dbReference>
<name>A0A371DF55_9APHY</name>
<gene>
    <name evidence="2" type="ORF">OH76DRAFT_1401952</name>
</gene>
<dbReference type="AlphaFoldDB" id="A0A371DF55"/>
<dbReference type="OrthoDB" id="2802798at2759"/>
<dbReference type="SUPFAM" id="SSF54695">
    <property type="entry name" value="POZ domain"/>
    <property type="match status" value="1"/>
</dbReference>
<feature type="domain" description="BTB" evidence="1">
    <location>
        <begin position="19"/>
        <end position="93"/>
    </location>
</feature>
<dbReference type="Proteomes" id="UP000256964">
    <property type="component" value="Unassembled WGS sequence"/>
</dbReference>
<dbReference type="Pfam" id="PF00651">
    <property type="entry name" value="BTB"/>
    <property type="match status" value="1"/>
</dbReference>
<keyword evidence="3" id="KW-1185">Reference proteome</keyword>
<dbReference type="EMBL" id="KZ857396">
    <property type="protein sequence ID" value="RDX51179.1"/>
    <property type="molecule type" value="Genomic_DNA"/>
</dbReference>